<keyword evidence="3" id="KW-1185">Reference proteome</keyword>
<sequence length="163" mass="18795">MGRQIENGVEESTSSCASSFTARAGSTTNIPDEFDDQREMLLVYWGNSPLNQALCESENQFEYQTNYRYHYDLETVDLDHLERNFSDVRHLEISLTEINGENIVKLLDLLVHFSDVLSIDCYLLNELSGVHQCEERFMDAILRTHAFDINRITPNGRTNLRGQ</sequence>
<proteinExistence type="predicted"/>
<name>A0A9Q0LWN7_BLOTA</name>
<feature type="region of interest" description="Disordered" evidence="1">
    <location>
        <begin position="1"/>
        <end position="32"/>
    </location>
</feature>
<reference evidence="2" key="1">
    <citation type="submission" date="2022-12" db="EMBL/GenBank/DDBJ databases">
        <title>Genome assemblies of Blomia tropicalis.</title>
        <authorList>
            <person name="Cui Y."/>
        </authorList>
    </citation>
    <scope>NUCLEOTIDE SEQUENCE</scope>
    <source>
        <tissue evidence="2">Adult mites</tissue>
    </source>
</reference>
<evidence type="ECO:0000313" key="3">
    <source>
        <dbReference type="Proteomes" id="UP001142055"/>
    </source>
</evidence>
<organism evidence="2 3">
    <name type="scientific">Blomia tropicalis</name>
    <name type="common">Mite</name>
    <dbReference type="NCBI Taxonomy" id="40697"/>
    <lineage>
        <taxon>Eukaryota</taxon>
        <taxon>Metazoa</taxon>
        <taxon>Ecdysozoa</taxon>
        <taxon>Arthropoda</taxon>
        <taxon>Chelicerata</taxon>
        <taxon>Arachnida</taxon>
        <taxon>Acari</taxon>
        <taxon>Acariformes</taxon>
        <taxon>Sarcoptiformes</taxon>
        <taxon>Astigmata</taxon>
        <taxon>Glycyphagoidea</taxon>
        <taxon>Echimyopodidae</taxon>
        <taxon>Blomia</taxon>
    </lineage>
</organism>
<dbReference type="Proteomes" id="UP001142055">
    <property type="component" value="Chromosome 4"/>
</dbReference>
<evidence type="ECO:0000256" key="1">
    <source>
        <dbReference type="SAM" id="MobiDB-lite"/>
    </source>
</evidence>
<dbReference type="EMBL" id="JAPWDV010000004">
    <property type="protein sequence ID" value="KAJ6215898.1"/>
    <property type="molecule type" value="Genomic_DNA"/>
</dbReference>
<protein>
    <submittedName>
        <fullName evidence="2">Uncharacterized protein</fullName>
    </submittedName>
</protein>
<feature type="compositionally biased region" description="Polar residues" evidence="1">
    <location>
        <begin position="10"/>
        <end position="30"/>
    </location>
</feature>
<comment type="caution">
    <text evidence="2">The sequence shown here is derived from an EMBL/GenBank/DDBJ whole genome shotgun (WGS) entry which is preliminary data.</text>
</comment>
<evidence type="ECO:0000313" key="2">
    <source>
        <dbReference type="EMBL" id="KAJ6215898.1"/>
    </source>
</evidence>
<accession>A0A9Q0LWN7</accession>
<gene>
    <name evidence="2" type="ORF">RDWZM_010398</name>
</gene>
<dbReference type="AlphaFoldDB" id="A0A9Q0LWN7"/>